<proteinExistence type="predicted"/>
<organism evidence="1 2">
    <name type="scientific">Mikania micrantha</name>
    <name type="common">bitter vine</name>
    <dbReference type="NCBI Taxonomy" id="192012"/>
    <lineage>
        <taxon>Eukaryota</taxon>
        <taxon>Viridiplantae</taxon>
        <taxon>Streptophyta</taxon>
        <taxon>Embryophyta</taxon>
        <taxon>Tracheophyta</taxon>
        <taxon>Spermatophyta</taxon>
        <taxon>Magnoliopsida</taxon>
        <taxon>eudicotyledons</taxon>
        <taxon>Gunneridae</taxon>
        <taxon>Pentapetalae</taxon>
        <taxon>asterids</taxon>
        <taxon>campanulids</taxon>
        <taxon>Asterales</taxon>
        <taxon>Asteraceae</taxon>
        <taxon>Asteroideae</taxon>
        <taxon>Heliantheae alliance</taxon>
        <taxon>Eupatorieae</taxon>
        <taxon>Mikania</taxon>
    </lineage>
</organism>
<dbReference type="Proteomes" id="UP000326396">
    <property type="component" value="Linkage Group LG4"/>
</dbReference>
<sequence>MKQVCVLYVRKSRSSRCFGQLYLRRHPPVNWTHITSQGRNGGGNQSNINEKSVVVEADVEEQQWLRLAVEASRSVGKCSGAGSMVAVEKFGSFPKKLDSNSPPWLHTMIYKLELIIIDTCDVDQ</sequence>
<accession>A0A5N6N330</accession>
<reference evidence="1 2" key="1">
    <citation type="submission" date="2019-05" db="EMBL/GenBank/DDBJ databases">
        <title>Mikania micrantha, genome provides insights into the molecular mechanism of rapid growth.</title>
        <authorList>
            <person name="Liu B."/>
        </authorList>
    </citation>
    <scope>NUCLEOTIDE SEQUENCE [LARGE SCALE GENOMIC DNA]</scope>
    <source>
        <strain evidence="1">NLD-2019</strain>
        <tissue evidence="1">Leaf</tissue>
    </source>
</reference>
<dbReference type="AlphaFoldDB" id="A0A5N6N330"/>
<comment type="caution">
    <text evidence="1">The sequence shown here is derived from an EMBL/GenBank/DDBJ whole genome shotgun (WGS) entry which is preliminary data.</text>
</comment>
<dbReference type="EMBL" id="SZYD01000014">
    <property type="protein sequence ID" value="KAD4180082.1"/>
    <property type="molecule type" value="Genomic_DNA"/>
</dbReference>
<name>A0A5N6N330_9ASTR</name>
<evidence type="ECO:0000313" key="1">
    <source>
        <dbReference type="EMBL" id="KAD4180082.1"/>
    </source>
</evidence>
<gene>
    <name evidence="1" type="ORF">E3N88_28673</name>
</gene>
<keyword evidence="2" id="KW-1185">Reference proteome</keyword>
<protein>
    <submittedName>
        <fullName evidence="1">Uncharacterized protein</fullName>
    </submittedName>
</protein>
<evidence type="ECO:0000313" key="2">
    <source>
        <dbReference type="Proteomes" id="UP000326396"/>
    </source>
</evidence>